<feature type="domain" description="Plasmid replication protein C N-terminal" evidence="1">
    <location>
        <begin position="8"/>
        <end position="174"/>
    </location>
</feature>
<dbReference type="InterPro" id="IPR005090">
    <property type="entry name" value="RepC_N"/>
</dbReference>
<accession>A0ABT0PA79</accession>
<reference evidence="2 3" key="1">
    <citation type="submission" date="2022-05" db="EMBL/GenBank/DDBJ databases">
        <title>Description of the Bartonella bilalgolemii sp. nov. Isolated from Apodemus uralensis (Pallas 1811).</title>
        <authorList>
            <person name="Zgheib R."/>
            <person name="Celebi B."/>
        </authorList>
    </citation>
    <scope>NUCLEOTIDE SEQUENCE [LARGE SCALE GENOMIC DNA]</scope>
    <source>
        <strain evidence="2 3">G70</strain>
    </source>
</reference>
<keyword evidence="3" id="KW-1185">Reference proteome</keyword>
<proteinExistence type="predicted"/>
<dbReference type="Pfam" id="PF03428">
    <property type="entry name" value="RP-C"/>
    <property type="match status" value="1"/>
</dbReference>
<dbReference type="RefSeq" id="WP_249677947.1">
    <property type="nucleotide sequence ID" value="NZ_JAMCOF010000018.1"/>
</dbReference>
<name>A0ABT0PA79_9HYPH</name>
<evidence type="ECO:0000313" key="3">
    <source>
        <dbReference type="Proteomes" id="UP001523003"/>
    </source>
</evidence>
<sequence length="365" mass="40942">MVNKTSGRRIGTHHIEFRKLAESAEIGSVSRGQLIGLANKLESAGLIKETEAKLLLALLRTASTSSFEKGGVPIVFKSNYCLSKEICRSESRVSILLSRLYDCGFVVMRDSGNFKRYSIRSRNHGVIAACGIDLRILVARYHELKQKVDEALEAQDRQKDILPCFQGLVRQIKASYASIESTPFTSLLFSRMQKIIDIVGKPTKASVEKLHKAIGLFQWILERFLKQKTSKTKYRHVADEIHIESTILNLNCKCNRNECSDNSEHTQINDVTSGHNKMAYEKRVNGKNETSLPSKGNTLPQIHPEILAKALPNTTMFLKHELQSERDLTGSMEFLAKMSGISSHAVEEAKKTMGFKKAMRSDDAL</sequence>
<gene>
    <name evidence="2" type="ORF">M4Z11_07065</name>
</gene>
<dbReference type="Proteomes" id="UP001523003">
    <property type="component" value="Unassembled WGS sequence"/>
</dbReference>
<comment type="caution">
    <text evidence="2">The sequence shown here is derived from an EMBL/GenBank/DDBJ whole genome shotgun (WGS) entry which is preliminary data.</text>
</comment>
<evidence type="ECO:0000259" key="1">
    <source>
        <dbReference type="Pfam" id="PF03428"/>
    </source>
</evidence>
<evidence type="ECO:0000313" key="2">
    <source>
        <dbReference type="EMBL" id="MCL6230344.1"/>
    </source>
</evidence>
<organism evidence="2 3">
    <name type="scientific">Bartonella bilalgolemii</name>
    <dbReference type="NCBI Taxonomy" id="2942911"/>
    <lineage>
        <taxon>Bacteria</taxon>
        <taxon>Pseudomonadati</taxon>
        <taxon>Pseudomonadota</taxon>
        <taxon>Alphaproteobacteria</taxon>
        <taxon>Hyphomicrobiales</taxon>
        <taxon>Bartonellaceae</taxon>
        <taxon>Bartonella</taxon>
    </lineage>
</organism>
<dbReference type="EMBL" id="JAMCOF010000018">
    <property type="protein sequence ID" value="MCL6230344.1"/>
    <property type="molecule type" value="Genomic_DNA"/>
</dbReference>
<protein>
    <submittedName>
        <fullName evidence="2">Replication protein C</fullName>
    </submittedName>
</protein>